<evidence type="ECO:0000313" key="2">
    <source>
        <dbReference type="EMBL" id="KAJ6403562.1"/>
    </source>
</evidence>
<dbReference type="EMBL" id="JAPFFJ010000018">
    <property type="protein sequence ID" value="KAJ6403562.1"/>
    <property type="molecule type" value="Genomic_DNA"/>
</dbReference>
<gene>
    <name evidence="2" type="ORF">OIU84_015470</name>
</gene>
<sequence>MTSSRFLQISKMLFQAHRMLCLQNCFLNMKLRGKQSESHVEAEKIFEKSKSSEQQQRLKSPKYQDRWGAALESDGKQRAEPDEDILWTKRWPQIRAMTVANQDHSEVHRTWKYLS</sequence>
<keyword evidence="3" id="KW-1185">Reference proteome</keyword>
<protein>
    <submittedName>
        <fullName evidence="2">Uncharacterized protein</fullName>
    </submittedName>
</protein>
<comment type="caution">
    <text evidence="2">The sequence shown here is derived from an EMBL/GenBank/DDBJ whole genome shotgun (WGS) entry which is preliminary data.</text>
</comment>
<reference evidence="2 3" key="1">
    <citation type="journal article" date="2023" name="Int. J. Mol. Sci.">
        <title>De Novo Assembly and Annotation of 11 Diverse Shrub Willow (Salix) Genomes Reveals Novel Gene Organization in Sex-Linked Regions.</title>
        <authorList>
            <person name="Hyden B."/>
            <person name="Feng K."/>
            <person name="Yates T.B."/>
            <person name="Jawdy S."/>
            <person name="Cereghino C."/>
            <person name="Smart L.B."/>
            <person name="Muchero W."/>
        </authorList>
    </citation>
    <scope>NUCLEOTIDE SEQUENCE [LARGE SCALE GENOMIC DNA]</scope>
    <source>
        <tissue evidence="2">Shoot tip</tissue>
    </source>
</reference>
<organism evidence="2 3">
    <name type="scientific">Salix udensis</name>
    <dbReference type="NCBI Taxonomy" id="889485"/>
    <lineage>
        <taxon>Eukaryota</taxon>
        <taxon>Viridiplantae</taxon>
        <taxon>Streptophyta</taxon>
        <taxon>Embryophyta</taxon>
        <taxon>Tracheophyta</taxon>
        <taxon>Spermatophyta</taxon>
        <taxon>Magnoliopsida</taxon>
        <taxon>eudicotyledons</taxon>
        <taxon>Gunneridae</taxon>
        <taxon>Pentapetalae</taxon>
        <taxon>rosids</taxon>
        <taxon>fabids</taxon>
        <taxon>Malpighiales</taxon>
        <taxon>Salicaceae</taxon>
        <taxon>Saliceae</taxon>
        <taxon>Salix</taxon>
    </lineage>
</organism>
<dbReference type="AlphaFoldDB" id="A0AAD6JEA2"/>
<feature type="compositionally biased region" description="Basic and acidic residues" evidence="1">
    <location>
        <begin position="38"/>
        <end position="51"/>
    </location>
</feature>
<proteinExistence type="predicted"/>
<accession>A0AAD6JEA2</accession>
<dbReference type="Proteomes" id="UP001162972">
    <property type="component" value="Chromosome 4"/>
</dbReference>
<feature type="region of interest" description="Disordered" evidence="1">
    <location>
        <begin position="38"/>
        <end position="80"/>
    </location>
</feature>
<evidence type="ECO:0000313" key="3">
    <source>
        <dbReference type="Proteomes" id="UP001162972"/>
    </source>
</evidence>
<evidence type="ECO:0000256" key="1">
    <source>
        <dbReference type="SAM" id="MobiDB-lite"/>
    </source>
</evidence>
<name>A0AAD6JEA2_9ROSI</name>